<dbReference type="SUPFAM" id="SSF103473">
    <property type="entry name" value="MFS general substrate transporter"/>
    <property type="match status" value="1"/>
</dbReference>
<feature type="transmembrane region" description="Helical" evidence="7">
    <location>
        <begin position="299"/>
        <end position="320"/>
    </location>
</feature>
<dbReference type="Gene3D" id="1.20.1250.20">
    <property type="entry name" value="MFS general substrate transporter like domains"/>
    <property type="match status" value="2"/>
</dbReference>
<sequence length="402" mass="45153">MRQFKWSLYTTYFLCGHALVVFGSVMPQIIEHYHLSYTEGGFFVFLGTGGFLLGVVFSSFLTKHYAYKKVISVASVFLAIVQCLMVLVPPIGVVYLLNLLNGVLLSILQIIVATIIMDVFVGKRAVMMSRTEVSFGLGALCMPIISSILIAIAEWRYSFLVPSILGILVASIWQSVSVPLIDRERIEYLEAQNAPPRIMTSQLKWILLCLFLLMIFIYDGIETSLNNFLPSIFINYSKVGVSYATLSVSIFWLAMVIGRALTGWIVKKVTYHRFLLWSIVGTICFFGCFTLWRSIIICYAILFLIGLTMSGIYSVTMVFANHTFPGMTGFVTSLVTGFAGIGSAVFPAFFGYTMDHTNTFASLWILTSYACLFLLLLLVLISLLFRKKESKWKELQLQNNSE</sequence>
<evidence type="ECO:0000256" key="3">
    <source>
        <dbReference type="ARBA" id="ARBA00022448"/>
    </source>
</evidence>
<dbReference type="InterPro" id="IPR036259">
    <property type="entry name" value="MFS_trans_sf"/>
</dbReference>
<evidence type="ECO:0000256" key="6">
    <source>
        <dbReference type="ARBA" id="ARBA00023136"/>
    </source>
</evidence>
<feature type="transmembrane region" description="Helical" evidence="7">
    <location>
        <begin position="327"/>
        <end position="350"/>
    </location>
</feature>
<dbReference type="GO" id="GO:0022857">
    <property type="term" value="F:transmembrane transporter activity"/>
    <property type="evidence" value="ECO:0007669"/>
    <property type="project" value="InterPro"/>
</dbReference>
<protein>
    <recommendedName>
        <fullName evidence="8">Major facilitator superfamily (MFS) profile domain-containing protein</fullName>
    </recommendedName>
</protein>
<organism evidence="9 10">
    <name type="scientific">Heyndrickxia shackletonii</name>
    <dbReference type="NCBI Taxonomy" id="157838"/>
    <lineage>
        <taxon>Bacteria</taxon>
        <taxon>Bacillati</taxon>
        <taxon>Bacillota</taxon>
        <taxon>Bacilli</taxon>
        <taxon>Bacillales</taxon>
        <taxon>Bacillaceae</taxon>
        <taxon>Heyndrickxia</taxon>
    </lineage>
</organism>
<evidence type="ECO:0000256" key="2">
    <source>
        <dbReference type="ARBA" id="ARBA00008335"/>
    </source>
</evidence>
<feature type="transmembrane region" description="Helical" evidence="7">
    <location>
        <begin position="103"/>
        <end position="121"/>
    </location>
</feature>
<evidence type="ECO:0000256" key="4">
    <source>
        <dbReference type="ARBA" id="ARBA00022692"/>
    </source>
</evidence>
<dbReference type="PANTHER" id="PTHR23514">
    <property type="entry name" value="BYPASS OF STOP CODON PROTEIN 6"/>
    <property type="match status" value="1"/>
</dbReference>
<reference evidence="9 10" key="1">
    <citation type="submission" date="2015-09" db="EMBL/GenBank/DDBJ databases">
        <title>Genome sequencing project for genomic taxonomy and phylogenomics of Bacillus-like bacteria.</title>
        <authorList>
            <person name="Liu B."/>
            <person name="Wang J."/>
            <person name="Zhu Y."/>
            <person name="Liu G."/>
            <person name="Chen Q."/>
            <person name="Chen Z."/>
            <person name="Lan J."/>
            <person name="Che J."/>
            <person name="Ge C."/>
            <person name="Shi H."/>
            <person name="Pan Z."/>
            <person name="Liu X."/>
        </authorList>
    </citation>
    <scope>NUCLEOTIDE SEQUENCE [LARGE SCALE GENOMIC DNA]</scope>
    <source>
        <strain evidence="9 10">LMG 18435</strain>
    </source>
</reference>
<feature type="transmembrane region" description="Helical" evidence="7">
    <location>
        <begin position="73"/>
        <end position="97"/>
    </location>
</feature>
<evidence type="ECO:0000313" key="9">
    <source>
        <dbReference type="EMBL" id="KQL54105.1"/>
    </source>
</evidence>
<dbReference type="InterPro" id="IPR011701">
    <property type="entry name" value="MFS"/>
</dbReference>
<comment type="subcellular location">
    <subcellularLocation>
        <location evidence="1">Cell membrane</location>
        <topology evidence="1">Multi-pass membrane protein</topology>
    </subcellularLocation>
</comment>
<dbReference type="PROSITE" id="PS50850">
    <property type="entry name" value="MFS"/>
    <property type="match status" value="1"/>
</dbReference>
<comment type="caution">
    <text evidence="9">The sequence shown here is derived from an EMBL/GenBank/DDBJ whole genome shotgun (WGS) entry which is preliminary data.</text>
</comment>
<evidence type="ECO:0000256" key="7">
    <source>
        <dbReference type="SAM" id="Phobius"/>
    </source>
</evidence>
<dbReference type="InterPro" id="IPR020846">
    <property type="entry name" value="MFS_dom"/>
</dbReference>
<dbReference type="RefSeq" id="WP_055739860.1">
    <property type="nucleotide sequence ID" value="NZ_JAAIWL010000009.1"/>
</dbReference>
<keyword evidence="4 7" id="KW-0812">Transmembrane</keyword>
<proteinExistence type="inferred from homology"/>
<dbReference type="AlphaFoldDB" id="A0A0Q3TKJ9"/>
<evidence type="ECO:0000256" key="1">
    <source>
        <dbReference type="ARBA" id="ARBA00004651"/>
    </source>
</evidence>
<keyword evidence="10" id="KW-1185">Reference proteome</keyword>
<feature type="transmembrane region" description="Helical" evidence="7">
    <location>
        <begin position="274"/>
        <end position="293"/>
    </location>
</feature>
<keyword evidence="3" id="KW-0813">Transport</keyword>
<dbReference type="EMBL" id="LJJC01000004">
    <property type="protein sequence ID" value="KQL54105.1"/>
    <property type="molecule type" value="Genomic_DNA"/>
</dbReference>
<name>A0A0Q3TKJ9_9BACI</name>
<dbReference type="PANTHER" id="PTHR23514:SF3">
    <property type="entry name" value="BYPASS OF STOP CODON PROTEIN 6"/>
    <property type="match status" value="1"/>
</dbReference>
<evidence type="ECO:0000259" key="8">
    <source>
        <dbReference type="PROSITE" id="PS50850"/>
    </source>
</evidence>
<evidence type="ECO:0000256" key="5">
    <source>
        <dbReference type="ARBA" id="ARBA00022989"/>
    </source>
</evidence>
<evidence type="ECO:0000313" key="10">
    <source>
        <dbReference type="Proteomes" id="UP000051888"/>
    </source>
</evidence>
<feature type="transmembrane region" description="Helical" evidence="7">
    <location>
        <begin position="159"/>
        <end position="181"/>
    </location>
</feature>
<keyword evidence="6 7" id="KW-0472">Membrane</keyword>
<feature type="domain" description="Major facilitator superfamily (MFS) profile" evidence="8">
    <location>
        <begin position="4"/>
        <end position="388"/>
    </location>
</feature>
<feature type="transmembrane region" description="Helical" evidence="7">
    <location>
        <begin position="362"/>
        <end position="385"/>
    </location>
</feature>
<dbReference type="Pfam" id="PF07690">
    <property type="entry name" value="MFS_1"/>
    <property type="match status" value="1"/>
</dbReference>
<keyword evidence="5 7" id="KW-1133">Transmembrane helix</keyword>
<dbReference type="OrthoDB" id="1674541at2"/>
<comment type="similarity">
    <text evidence="2">Belongs to the major facilitator superfamily.</text>
</comment>
<dbReference type="GO" id="GO:0005886">
    <property type="term" value="C:plasma membrane"/>
    <property type="evidence" value="ECO:0007669"/>
    <property type="project" value="UniProtKB-SubCell"/>
</dbReference>
<feature type="transmembrane region" description="Helical" evidence="7">
    <location>
        <begin position="133"/>
        <end position="153"/>
    </location>
</feature>
<dbReference type="Proteomes" id="UP000051888">
    <property type="component" value="Unassembled WGS sequence"/>
</dbReference>
<dbReference type="STRING" id="157838.AN964_11770"/>
<accession>A0A0Q3TKJ9</accession>
<feature type="transmembrane region" description="Helical" evidence="7">
    <location>
        <begin position="42"/>
        <end position="61"/>
    </location>
</feature>
<feature type="transmembrane region" description="Helical" evidence="7">
    <location>
        <begin position="12"/>
        <end position="30"/>
    </location>
</feature>
<feature type="transmembrane region" description="Helical" evidence="7">
    <location>
        <begin position="241"/>
        <end position="262"/>
    </location>
</feature>
<dbReference type="PATRIC" id="fig|157838.3.peg.2591"/>
<dbReference type="InterPro" id="IPR051788">
    <property type="entry name" value="MFS_Transporter"/>
</dbReference>
<feature type="transmembrane region" description="Helical" evidence="7">
    <location>
        <begin position="202"/>
        <end position="221"/>
    </location>
</feature>
<gene>
    <name evidence="9" type="ORF">AN964_11770</name>
</gene>